<organism evidence="2 3">
    <name type="scientific">Bradyrhizobium archetypum</name>
    <dbReference type="NCBI Taxonomy" id="2721160"/>
    <lineage>
        <taxon>Bacteria</taxon>
        <taxon>Pseudomonadati</taxon>
        <taxon>Pseudomonadota</taxon>
        <taxon>Alphaproteobacteria</taxon>
        <taxon>Hyphomicrobiales</taxon>
        <taxon>Nitrobacteraceae</taxon>
        <taxon>Bradyrhizobium</taxon>
    </lineage>
</organism>
<keyword evidence="1" id="KW-1133">Transmembrane helix</keyword>
<dbReference type="EMBL" id="JAAVLW010000002">
    <property type="protein sequence ID" value="NOJ45583.1"/>
    <property type="molecule type" value="Genomic_DNA"/>
</dbReference>
<evidence type="ECO:0000313" key="2">
    <source>
        <dbReference type="EMBL" id="NOJ45583.1"/>
    </source>
</evidence>
<dbReference type="RefSeq" id="WP_171708498.1">
    <property type="nucleotide sequence ID" value="NZ_JAAVLW010000002.1"/>
</dbReference>
<comment type="caution">
    <text evidence="2">The sequence shown here is derived from an EMBL/GenBank/DDBJ whole genome shotgun (WGS) entry which is preliminary data.</text>
</comment>
<evidence type="ECO:0000256" key="1">
    <source>
        <dbReference type="SAM" id="Phobius"/>
    </source>
</evidence>
<evidence type="ECO:0000313" key="3">
    <source>
        <dbReference type="Proteomes" id="UP000528734"/>
    </source>
</evidence>
<protein>
    <submittedName>
        <fullName evidence="2">Uncharacterized protein</fullName>
    </submittedName>
</protein>
<accession>A0A7Y4M0F2</accession>
<proteinExistence type="predicted"/>
<keyword evidence="1" id="KW-0472">Membrane</keyword>
<gene>
    <name evidence="2" type="ORF">HCN50_04820</name>
</gene>
<name>A0A7Y4M0F2_9BRAD</name>
<sequence length="113" mass="12864">MPPKEVRAAEWNQTIHIGCVGAASSFAPHCLQQPIAEQLWQKYTLDISQLFGSYQLIIWQAGIAVNLAAFTMLVLRSLLRYPAPAIQTNPFRRCQDANREQDFLLPKMKEYDA</sequence>
<keyword evidence="3" id="KW-1185">Reference proteome</keyword>
<feature type="transmembrane region" description="Helical" evidence="1">
    <location>
        <begin position="56"/>
        <end position="75"/>
    </location>
</feature>
<reference evidence="2 3" key="1">
    <citation type="submission" date="2020-03" db="EMBL/GenBank/DDBJ databases">
        <title>Bradyrhizobium diversity isolated from nodules of Muelleranthus trifoliolatus.</title>
        <authorList>
            <person name="Klepa M."/>
            <person name="Helene L."/>
            <person name="Hungria M."/>
        </authorList>
    </citation>
    <scope>NUCLEOTIDE SEQUENCE [LARGE SCALE GENOMIC DNA]</scope>
    <source>
        <strain evidence="2 3">WSM 1744</strain>
    </source>
</reference>
<keyword evidence="1" id="KW-0812">Transmembrane</keyword>
<dbReference type="AlphaFoldDB" id="A0A7Y4M0F2"/>
<dbReference type="Proteomes" id="UP000528734">
    <property type="component" value="Unassembled WGS sequence"/>
</dbReference>